<sequence>MNKFFACLIILGISGLSSAEGVIPSYSDISTTPRATGKMTKVFVSHIKATLEVRGSKRYTDGLNCNDSGRQK</sequence>
<keyword evidence="1" id="KW-0732">Signal</keyword>
<feature type="chain" id="PRO_5022880204" evidence="1">
    <location>
        <begin position="20"/>
        <end position="72"/>
    </location>
</feature>
<evidence type="ECO:0000313" key="3">
    <source>
        <dbReference type="Proteomes" id="UP000324748"/>
    </source>
</evidence>
<protein>
    <submittedName>
        <fullName evidence="2">Uncharacterized protein</fullName>
    </submittedName>
</protein>
<dbReference type="EMBL" id="VSWC01000053">
    <property type="protein sequence ID" value="KAA1101344.1"/>
    <property type="molecule type" value="Genomic_DNA"/>
</dbReference>
<evidence type="ECO:0000313" key="2">
    <source>
        <dbReference type="EMBL" id="KAA1101344.1"/>
    </source>
</evidence>
<gene>
    <name evidence="2" type="ORF">PGT21_017265</name>
</gene>
<accession>A0A5B0PL32</accession>
<keyword evidence="3" id="KW-1185">Reference proteome</keyword>
<dbReference type="Proteomes" id="UP000324748">
    <property type="component" value="Unassembled WGS sequence"/>
</dbReference>
<reference evidence="2 3" key="1">
    <citation type="submission" date="2019-05" db="EMBL/GenBank/DDBJ databases">
        <title>Emergence of the Ug99 lineage of the wheat stem rust pathogen through somatic hybridization.</title>
        <authorList>
            <person name="Li F."/>
            <person name="Upadhyaya N.M."/>
            <person name="Sperschneider J."/>
            <person name="Matny O."/>
            <person name="Nguyen-Phuc H."/>
            <person name="Mago R."/>
            <person name="Raley C."/>
            <person name="Miller M.E."/>
            <person name="Silverstein K.A.T."/>
            <person name="Henningsen E."/>
            <person name="Hirsch C.D."/>
            <person name="Visser B."/>
            <person name="Pretorius Z.A."/>
            <person name="Steffenson B.J."/>
            <person name="Schwessinger B."/>
            <person name="Dodds P.N."/>
            <person name="Figueroa M."/>
        </authorList>
    </citation>
    <scope>NUCLEOTIDE SEQUENCE [LARGE SCALE GENOMIC DNA]</scope>
    <source>
        <strain evidence="2">21-0</strain>
    </source>
</reference>
<evidence type="ECO:0000256" key="1">
    <source>
        <dbReference type="SAM" id="SignalP"/>
    </source>
</evidence>
<proteinExistence type="predicted"/>
<name>A0A5B0PL32_PUCGR</name>
<comment type="caution">
    <text evidence="2">The sequence shown here is derived from an EMBL/GenBank/DDBJ whole genome shotgun (WGS) entry which is preliminary data.</text>
</comment>
<dbReference type="AlphaFoldDB" id="A0A5B0PL32"/>
<organism evidence="2 3">
    <name type="scientific">Puccinia graminis f. sp. tritici</name>
    <dbReference type="NCBI Taxonomy" id="56615"/>
    <lineage>
        <taxon>Eukaryota</taxon>
        <taxon>Fungi</taxon>
        <taxon>Dikarya</taxon>
        <taxon>Basidiomycota</taxon>
        <taxon>Pucciniomycotina</taxon>
        <taxon>Pucciniomycetes</taxon>
        <taxon>Pucciniales</taxon>
        <taxon>Pucciniaceae</taxon>
        <taxon>Puccinia</taxon>
    </lineage>
</organism>
<feature type="signal peptide" evidence="1">
    <location>
        <begin position="1"/>
        <end position="19"/>
    </location>
</feature>